<dbReference type="InterPro" id="IPR002797">
    <property type="entry name" value="Polysacc_synth"/>
</dbReference>
<protein>
    <submittedName>
        <fullName evidence="7">Uncharacterized protein</fullName>
    </submittedName>
</protein>
<keyword evidence="2" id="KW-1003">Cell membrane</keyword>
<evidence type="ECO:0000256" key="1">
    <source>
        <dbReference type="ARBA" id="ARBA00004651"/>
    </source>
</evidence>
<evidence type="ECO:0000256" key="3">
    <source>
        <dbReference type="ARBA" id="ARBA00022692"/>
    </source>
</evidence>
<accession>A0A1E5G9B0</accession>
<keyword evidence="3 6" id="KW-0812">Transmembrane</keyword>
<dbReference type="PANTHER" id="PTHR30250">
    <property type="entry name" value="PST FAMILY PREDICTED COLANIC ACID TRANSPORTER"/>
    <property type="match status" value="1"/>
</dbReference>
<evidence type="ECO:0000313" key="7">
    <source>
        <dbReference type="EMBL" id="OEG08820.1"/>
    </source>
</evidence>
<evidence type="ECO:0000256" key="6">
    <source>
        <dbReference type="SAM" id="Phobius"/>
    </source>
</evidence>
<keyword evidence="8" id="KW-1185">Reference proteome</keyword>
<dbReference type="Pfam" id="PF01943">
    <property type="entry name" value="Polysacc_synt"/>
    <property type="match status" value="1"/>
</dbReference>
<dbReference type="RefSeq" id="WP_069665141.1">
    <property type="nucleotide sequence ID" value="NZ_JBHUJJ010000001.1"/>
</dbReference>
<feature type="transmembrane region" description="Helical" evidence="6">
    <location>
        <begin position="292"/>
        <end position="310"/>
    </location>
</feature>
<proteinExistence type="predicted"/>
<comment type="subcellular location">
    <subcellularLocation>
        <location evidence="1">Cell membrane</location>
        <topology evidence="1">Multi-pass membrane protein</topology>
    </subcellularLocation>
</comment>
<dbReference type="Proteomes" id="UP000095094">
    <property type="component" value="Unassembled WGS sequence"/>
</dbReference>
<evidence type="ECO:0000313" key="8">
    <source>
        <dbReference type="Proteomes" id="UP000095094"/>
    </source>
</evidence>
<organism evidence="7 8">
    <name type="scientific">Enterococcus termitis</name>
    <dbReference type="NCBI Taxonomy" id="332950"/>
    <lineage>
        <taxon>Bacteria</taxon>
        <taxon>Bacillati</taxon>
        <taxon>Bacillota</taxon>
        <taxon>Bacilli</taxon>
        <taxon>Lactobacillales</taxon>
        <taxon>Enterococcaceae</taxon>
        <taxon>Enterococcus</taxon>
    </lineage>
</organism>
<feature type="transmembrane region" description="Helical" evidence="6">
    <location>
        <begin position="12"/>
        <end position="33"/>
    </location>
</feature>
<feature type="transmembrane region" description="Helical" evidence="6">
    <location>
        <begin position="142"/>
        <end position="164"/>
    </location>
</feature>
<keyword evidence="4 6" id="KW-1133">Transmembrane helix</keyword>
<dbReference type="OrthoDB" id="3249502at2"/>
<dbReference type="EMBL" id="MIJY01000046">
    <property type="protein sequence ID" value="OEG08820.1"/>
    <property type="molecule type" value="Genomic_DNA"/>
</dbReference>
<name>A0A1E5G9B0_9ENTE</name>
<feature type="transmembrane region" description="Helical" evidence="6">
    <location>
        <begin position="53"/>
        <end position="71"/>
    </location>
</feature>
<feature type="transmembrane region" description="Helical" evidence="6">
    <location>
        <begin position="83"/>
        <end position="102"/>
    </location>
</feature>
<gene>
    <name evidence="7" type="ORF">BCR25_12875</name>
</gene>
<feature type="transmembrane region" description="Helical" evidence="6">
    <location>
        <begin position="322"/>
        <end position="346"/>
    </location>
</feature>
<reference evidence="8" key="1">
    <citation type="submission" date="2016-09" db="EMBL/GenBank/DDBJ databases">
        <authorList>
            <person name="Gulvik C.A."/>
        </authorList>
    </citation>
    <scope>NUCLEOTIDE SEQUENCE [LARGE SCALE GENOMIC DNA]</scope>
    <source>
        <strain evidence="8">LMG 8895</strain>
    </source>
</reference>
<feature type="transmembrane region" description="Helical" evidence="6">
    <location>
        <begin position="114"/>
        <end position="130"/>
    </location>
</feature>
<sequence>MNKYKKLINNSIIFAVGNVGSKLILIFLMPFYTRYLTPGEFGTVDLVTTTTSMLLPIVSFSVYEAVLRYVLDKAYDESEIISNGTMITIIGSIFLSIFMVMLKKFGVLENEHLIYFYLILITQSFQSLFAQYARGVGRIKLYAVNGIIATIVTAFSAVILLAYFKLGVKGYLLSIVLANGLSVIFLFLFLSLRKHIRVTNINKTLIKKMLYYSIPLIPNAFSWWLSNASSRFFILFFCGVQINGLFAVANKIPTLLTMLNTIFFQSWQLSAIEEYDSYQKKEYYSTVYANYYQMLFLAISFLLLILKLLIPFFVSKKFFDSWLYIPPLLAATLYSSLSSFLGTIYIAAEQTTRILFTTIVGGAANIILNLLLIPFLGGIGAGIGSWLSFFVIWYIRSKDTKKIVELSVDRKKFVMNHLLFFLQCCLIYVVRDNLVLFSLQFCLFLANCFTNKEFLSNVLTIFLKRGKRETK</sequence>
<feature type="transmembrane region" description="Helical" evidence="6">
    <location>
        <begin position="209"/>
        <end position="226"/>
    </location>
</feature>
<evidence type="ECO:0000256" key="4">
    <source>
        <dbReference type="ARBA" id="ARBA00022989"/>
    </source>
</evidence>
<dbReference type="GO" id="GO:0005886">
    <property type="term" value="C:plasma membrane"/>
    <property type="evidence" value="ECO:0007669"/>
    <property type="project" value="UniProtKB-SubCell"/>
</dbReference>
<feature type="transmembrane region" description="Helical" evidence="6">
    <location>
        <begin position="437"/>
        <end position="463"/>
    </location>
</feature>
<feature type="transmembrane region" description="Helical" evidence="6">
    <location>
        <begin position="170"/>
        <end position="189"/>
    </location>
</feature>
<comment type="caution">
    <text evidence="7">The sequence shown here is derived from an EMBL/GenBank/DDBJ whole genome shotgun (WGS) entry which is preliminary data.</text>
</comment>
<dbReference type="InterPro" id="IPR050833">
    <property type="entry name" value="Poly_Biosynth_Transport"/>
</dbReference>
<keyword evidence="5 6" id="KW-0472">Membrane</keyword>
<evidence type="ECO:0000256" key="2">
    <source>
        <dbReference type="ARBA" id="ARBA00022475"/>
    </source>
</evidence>
<feature type="transmembrane region" description="Helical" evidence="6">
    <location>
        <begin position="413"/>
        <end position="431"/>
    </location>
</feature>
<dbReference type="PANTHER" id="PTHR30250:SF11">
    <property type="entry name" value="O-ANTIGEN TRANSPORTER-RELATED"/>
    <property type="match status" value="1"/>
</dbReference>
<dbReference type="AlphaFoldDB" id="A0A1E5G9B0"/>
<evidence type="ECO:0000256" key="5">
    <source>
        <dbReference type="ARBA" id="ARBA00023136"/>
    </source>
</evidence>
<feature type="transmembrane region" description="Helical" evidence="6">
    <location>
        <begin position="366"/>
        <end position="392"/>
    </location>
</feature>
<feature type="transmembrane region" description="Helical" evidence="6">
    <location>
        <begin position="232"/>
        <end position="248"/>
    </location>
</feature>